<protein>
    <submittedName>
        <fullName evidence="3">Uncharacterized protein</fullName>
    </submittedName>
</protein>
<organism evidence="3 4">
    <name type="scientific">Actinomycetospora termitidis</name>
    <dbReference type="NCBI Taxonomy" id="3053470"/>
    <lineage>
        <taxon>Bacteria</taxon>
        <taxon>Bacillati</taxon>
        <taxon>Actinomycetota</taxon>
        <taxon>Actinomycetes</taxon>
        <taxon>Pseudonocardiales</taxon>
        <taxon>Pseudonocardiaceae</taxon>
        <taxon>Actinomycetospora</taxon>
    </lineage>
</organism>
<dbReference type="RefSeq" id="WP_286056563.1">
    <property type="nucleotide sequence ID" value="NZ_JASVWF010000009.1"/>
</dbReference>
<feature type="compositionally biased region" description="Basic and acidic residues" evidence="1">
    <location>
        <begin position="169"/>
        <end position="181"/>
    </location>
</feature>
<evidence type="ECO:0000256" key="1">
    <source>
        <dbReference type="SAM" id="MobiDB-lite"/>
    </source>
</evidence>
<evidence type="ECO:0000313" key="4">
    <source>
        <dbReference type="Proteomes" id="UP001231924"/>
    </source>
</evidence>
<feature type="compositionally biased region" description="Low complexity" evidence="1">
    <location>
        <begin position="413"/>
        <end position="427"/>
    </location>
</feature>
<feature type="region of interest" description="Disordered" evidence="1">
    <location>
        <begin position="199"/>
        <end position="433"/>
    </location>
</feature>
<feature type="region of interest" description="Disordered" evidence="1">
    <location>
        <begin position="95"/>
        <end position="182"/>
    </location>
</feature>
<feature type="transmembrane region" description="Helical" evidence="2">
    <location>
        <begin position="49"/>
        <end position="70"/>
    </location>
</feature>
<sequence length="433" mass="44623">MRSVIRLRTRPGRPIWQLTTRPSTAVVLALVSLAAAGVQVALFSSPTPWYQVAVVAFWAVVGVAFVVSALGTRSRARRAAAAAAARPPVDPMPFVPVPVRPARPRRRDEPAAPAAEVGEPTTPVAAVDPAPAPARPTPSARRPEPVAAAPSRRGRADEGSTTTVPRPTPEPRRPAAVEDRASAVTARHAVRAVALVESVSRPVAVPAEVVAAADSRRSASRRTASPRPTTAETLAIRDGRVRVPDRIDGAGRRSAAPAERATGGGRRRRAEEPSPAPRVAGAAPTGSVPSPRPAPREERPGRATRPAPARRPGSSVPAESPDGRRSAHSRRTAAQARETPVPTPGPASTRRQDVASSVETTAPFGGGMTFGGSATPAVAEPSPDAWAPAPRASEPEPLTGRHASIAAAPGESVPRGAAARHAVAAGPGRRRAG</sequence>
<keyword evidence="4" id="KW-1185">Reference proteome</keyword>
<proteinExistence type="predicted"/>
<evidence type="ECO:0000256" key="2">
    <source>
        <dbReference type="SAM" id="Phobius"/>
    </source>
</evidence>
<feature type="compositionally biased region" description="Low complexity" evidence="1">
    <location>
        <begin position="111"/>
        <end position="129"/>
    </location>
</feature>
<keyword evidence="2" id="KW-0472">Membrane</keyword>
<keyword evidence="2" id="KW-1133">Transmembrane helix</keyword>
<feature type="compositionally biased region" description="Basic and acidic residues" evidence="1">
    <location>
        <begin position="235"/>
        <end position="251"/>
    </location>
</feature>
<gene>
    <name evidence="3" type="ORF">QRT03_28555</name>
</gene>
<dbReference type="EMBL" id="JASVWF010000009">
    <property type="protein sequence ID" value="MDL5159953.1"/>
    <property type="molecule type" value="Genomic_DNA"/>
</dbReference>
<reference evidence="3 4" key="1">
    <citation type="submission" date="2023-06" db="EMBL/GenBank/DDBJ databases">
        <title>Actinomycetospora Odt1-22.</title>
        <authorList>
            <person name="Supong K."/>
        </authorList>
    </citation>
    <scope>NUCLEOTIDE SEQUENCE [LARGE SCALE GENOMIC DNA]</scope>
    <source>
        <strain evidence="3 4">Odt1-22</strain>
    </source>
</reference>
<feature type="transmembrane region" description="Helical" evidence="2">
    <location>
        <begin position="21"/>
        <end position="43"/>
    </location>
</feature>
<feature type="compositionally biased region" description="Low complexity" evidence="1">
    <location>
        <begin position="221"/>
        <end position="233"/>
    </location>
</feature>
<name>A0ABT7MGZ0_9PSEU</name>
<feature type="compositionally biased region" description="Low complexity" evidence="1">
    <location>
        <begin position="199"/>
        <end position="213"/>
    </location>
</feature>
<evidence type="ECO:0000313" key="3">
    <source>
        <dbReference type="EMBL" id="MDL5159953.1"/>
    </source>
</evidence>
<comment type="caution">
    <text evidence="3">The sequence shown here is derived from an EMBL/GenBank/DDBJ whole genome shotgun (WGS) entry which is preliminary data.</text>
</comment>
<dbReference type="Proteomes" id="UP001231924">
    <property type="component" value="Unassembled WGS sequence"/>
</dbReference>
<feature type="compositionally biased region" description="Low complexity" evidence="1">
    <location>
        <begin position="303"/>
        <end position="318"/>
    </location>
</feature>
<keyword evidence="2" id="KW-0812">Transmembrane</keyword>
<accession>A0ABT7MGZ0</accession>